<dbReference type="GO" id="GO:0015074">
    <property type="term" value="P:DNA integration"/>
    <property type="evidence" value="ECO:0007669"/>
    <property type="project" value="UniProtKB-KW"/>
</dbReference>
<dbReference type="PROSITE" id="PS51898">
    <property type="entry name" value="TYR_RECOMBINASE"/>
    <property type="match status" value="1"/>
</dbReference>
<dbReference type="AlphaFoldDB" id="A0A5P2QVL0"/>
<feature type="domain" description="Tyr recombinase" evidence="6">
    <location>
        <begin position="350"/>
        <end position="552"/>
    </location>
</feature>
<keyword evidence="2" id="KW-0229">DNA integration</keyword>
<dbReference type="GO" id="GO:0006310">
    <property type="term" value="P:DNA recombination"/>
    <property type="evidence" value="ECO:0007669"/>
    <property type="project" value="UniProtKB-KW"/>
</dbReference>
<feature type="region of interest" description="Disordered" evidence="5">
    <location>
        <begin position="218"/>
        <end position="238"/>
    </location>
</feature>
<evidence type="ECO:0000256" key="1">
    <source>
        <dbReference type="ARBA" id="ARBA00008857"/>
    </source>
</evidence>
<dbReference type="Pfam" id="PF20172">
    <property type="entry name" value="DUF6538"/>
    <property type="match status" value="1"/>
</dbReference>
<evidence type="ECO:0000256" key="5">
    <source>
        <dbReference type="SAM" id="MobiDB-lite"/>
    </source>
</evidence>
<dbReference type="Gene3D" id="1.10.150.130">
    <property type="match status" value="1"/>
</dbReference>
<dbReference type="Gene3D" id="1.10.443.10">
    <property type="entry name" value="Intergrase catalytic core"/>
    <property type="match status" value="1"/>
</dbReference>
<comment type="similarity">
    <text evidence="1">Belongs to the 'phage' integrase family.</text>
</comment>
<evidence type="ECO:0000256" key="4">
    <source>
        <dbReference type="ARBA" id="ARBA00023172"/>
    </source>
</evidence>
<gene>
    <name evidence="7" type="ORF">FOB51_16910</name>
</gene>
<keyword evidence="4" id="KW-0233">DNA recombination</keyword>
<sequence length="560" mass="62800">MAGQVRHLKVKDGRFYARVAVPVALQPILGKKELTAPLGADRREATRALPSAVAALQAQIGHAKGIAKLREPLPHRAPITTQDYGLAVWQRYMAMLAEDEAKRDRLPTPAAIEAEQAKVVQRFQREGIPDDPLAVVEQSLDLLVMRNAQSFDKDARQARLDALRRELAANETHQVEHEIDAYLDQHGLAAPAGSAERVTLAKHLMRAEIEGLERTLERDRGDYGGKPSDPIVRPPAGGLQRVSPMKLDKLWHEYVMSRKILGSMRDNGRRQYAAVESLKAFLKHDDPTKITKKDMVDWLDFAVTDKAVATVSKVYLPTLRSLFRWAVEKDKLPSNPAETLRLGKPKRIQTREKGYTTPEAVKVLQFCRDYQPKTGPKGKALEGERVTAAKRWVPILCAFTGARVAEITQLRREDFRQEEGATITRITPEAGATKTGQWRDVPLHPQIIEMGFLDYLDSIPSGPLFHNEPHPHRFVYAAKKLANRIGDWLKEQELVPAGVQPSHGWRHRLKTVGREVGIDGRVLDCIQGHAPRTAGDDYGDVTVKTRIAAIHRLPRYELDS</sequence>
<evidence type="ECO:0000313" key="8">
    <source>
        <dbReference type="Proteomes" id="UP000324507"/>
    </source>
</evidence>
<evidence type="ECO:0000313" key="7">
    <source>
        <dbReference type="EMBL" id="QEU09543.1"/>
    </source>
</evidence>
<dbReference type="RefSeq" id="WP_150351285.1">
    <property type="nucleotide sequence ID" value="NZ_CP044081.1"/>
</dbReference>
<accession>A0A5P2QVL0</accession>
<dbReference type="PANTHER" id="PTHR30349">
    <property type="entry name" value="PHAGE INTEGRASE-RELATED"/>
    <property type="match status" value="1"/>
</dbReference>
<evidence type="ECO:0000256" key="2">
    <source>
        <dbReference type="ARBA" id="ARBA00022908"/>
    </source>
</evidence>
<dbReference type="GO" id="GO:0003677">
    <property type="term" value="F:DNA binding"/>
    <property type="evidence" value="ECO:0007669"/>
    <property type="project" value="UniProtKB-KW"/>
</dbReference>
<dbReference type="InterPro" id="IPR002104">
    <property type="entry name" value="Integrase_catalytic"/>
</dbReference>
<proteinExistence type="inferred from homology"/>
<organism evidence="7 8">
    <name type="scientific">Paracoccus yeei</name>
    <dbReference type="NCBI Taxonomy" id="147645"/>
    <lineage>
        <taxon>Bacteria</taxon>
        <taxon>Pseudomonadati</taxon>
        <taxon>Pseudomonadota</taxon>
        <taxon>Alphaproteobacteria</taxon>
        <taxon>Rhodobacterales</taxon>
        <taxon>Paracoccaceae</taxon>
        <taxon>Paracoccus</taxon>
    </lineage>
</organism>
<evidence type="ECO:0000256" key="3">
    <source>
        <dbReference type="ARBA" id="ARBA00023125"/>
    </source>
</evidence>
<dbReference type="InterPro" id="IPR011010">
    <property type="entry name" value="DNA_brk_join_enz"/>
</dbReference>
<dbReference type="Proteomes" id="UP000324507">
    <property type="component" value="Chromosome"/>
</dbReference>
<name>A0A5P2QVL0_9RHOB</name>
<dbReference type="PANTHER" id="PTHR30349:SF41">
    <property type="entry name" value="INTEGRASE_RECOMBINASE PROTEIN MJ0367-RELATED"/>
    <property type="match status" value="1"/>
</dbReference>
<dbReference type="SUPFAM" id="SSF56349">
    <property type="entry name" value="DNA breaking-rejoining enzymes"/>
    <property type="match status" value="1"/>
</dbReference>
<reference evidence="7 8" key="1">
    <citation type="submission" date="2019-09" db="EMBL/GenBank/DDBJ databases">
        <title>FDA dAtabase for Regulatory Grade micrObial Sequences (FDA-ARGOS): Supporting development and validation of Infectious Disease Dx tests.</title>
        <authorList>
            <person name="Sciortino C."/>
            <person name="Tallon L."/>
            <person name="Sadzewicz L."/>
            <person name="Vavikolanu K."/>
            <person name="Mehta A."/>
            <person name="Aluvathingal J."/>
            <person name="Nadendla S."/>
            <person name="Nandy P."/>
            <person name="Geyer C."/>
            <person name="Yan Y."/>
            <person name="Sichtig H."/>
        </authorList>
    </citation>
    <scope>NUCLEOTIDE SEQUENCE [LARGE SCALE GENOMIC DNA]</scope>
    <source>
        <strain evidence="7 8">FDAARGOS_643</strain>
    </source>
</reference>
<protein>
    <submittedName>
        <fullName evidence="7">Site-specific integrase</fullName>
    </submittedName>
</protein>
<dbReference type="InterPro" id="IPR050090">
    <property type="entry name" value="Tyrosine_recombinase_XerCD"/>
</dbReference>
<dbReference type="InterPro" id="IPR046668">
    <property type="entry name" value="DUF6538"/>
</dbReference>
<keyword evidence="3" id="KW-0238">DNA-binding</keyword>
<dbReference type="EMBL" id="CP044081">
    <property type="protein sequence ID" value="QEU09543.1"/>
    <property type="molecule type" value="Genomic_DNA"/>
</dbReference>
<evidence type="ECO:0000259" key="6">
    <source>
        <dbReference type="PROSITE" id="PS51898"/>
    </source>
</evidence>
<dbReference type="InterPro" id="IPR010998">
    <property type="entry name" value="Integrase_recombinase_N"/>
</dbReference>
<dbReference type="InterPro" id="IPR013762">
    <property type="entry name" value="Integrase-like_cat_sf"/>
</dbReference>